<feature type="compositionally biased region" description="Polar residues" evidence="1">
    <location>
        <begin position="53"/>
        <end position="73"/>
    </location>
</feature>
<feature type="compositionally biased region" description="Basic residues" evidence="1">
    <location>
        <begin position="31"/>
        <end position="52"/>
    </location>
</feature>
<gene>
    <name evidence="2" type="ORF">GX50_03792</name>
</gene>
<keyword evidence="3" id="KW-1185">Reference proteome</keyword>
<feature type="region of interest" description="Disordered" evidence="1">
    <location>
        <begin position="1"/>
        <end position="102"/>
    </location>
</feature>
<evidence type="ECO:0000313" key="2">
    <source>
        <dbReference type="EMBL" id="PGH33404.1"/>
    </source>
</evidence>
<proteinExistence type="predicted"/>
<dbReference type="AlphaFoldDB" id="A0A2B7ZAE9"/>
<dbReference type="Proteomes" id="UP000226031">
    <property type="component" value="Unassembled WGS sequence"/>
</dbReference>
<feature type="compositionally biased region" description="Low complexity" evidence="1">
    <location>
        <begin position="1"/>
        <end position="14"/>
    </location>
</feature>
<reference evidence="2 3" key="1">
    <citation type="submission" date="2017-10" db="EMBL/GenBank/DDBJ databases">
        <title>Comparative genomics in systemic dimorphic fungi from Ajellomycetaceae.</title>
        <authorList>
            <person name="Munoz J.F."/>
            <person name="Mcewen J.G."/>
            <person name="Clay O.K."/>
            <person name="Cuomo C.A."/>
        </authorList>
    </citation>
    <scope>NUCLEOTIDE SEQUENCE [LARGE SCALE GENOMIC DNA]</scope>
    <source>
        <strain evidence="2 3">UAMH4076</strain>
    </source>
</reference>
<evidence type="ECO:0000256" key="1">
    <source>
        <dbReference type="SAM" id="MobiDB-lite"/>
    </source>
</evidence>
<protein>
    <submittedName>
        <fullName evidence="2">Uncharacterized protein</fullName>
    </submittedName>
</protein>
<evidence type="ECO:0000313" key="3">
    <source>
        <dbReference type="Proteomes" id="UP000226031"/>
    </source>
</evidence>
<dbReference type="EMBL" id="PDND01000064">
    <property type="protein sequence ID" value="PGH33404.1"/>
    <property type="molecule type" value="Genomic_DNA"/>
</dbReference>
<accession>A0A2B7ZAE9</accession>
<comment type="caution">
    <text evidence="2">The sequence shown here is derived from an EMBL/GenBank/DDBJ whole genome shotgun (WGS) entry which is preliminary data.</text>
</comment>
<sequence>MASPASPPSGACPSDLPKVPEPAKLSVTGRSKLRRRMSLLQYRRRNNPKSNKHGPTSASESLSEQLRSTSLSDGPSKKRVKSEDNTLSSTTTSPNEISFNRDKNNHGFPDLPFEPVFRAGILILITSPTGEVSLGMCDGEGGATWAIKRRLRPLRRMKEEPEMVIQHS</sequence>
<name>A0A2B7ZAE9_9EURO</name>
<feature type="compositionally biased region" description="Polar residues" evidence="1">
    <location>
        <begin position="85"/>
        <end position="98"/>
    </location>
</feature>
<organism evidence="2 3">
    <name type="scientific">[Emmonsia] crescens</name>
    <dbReference type="NCBI Taxonomy" id="73230"/>
    <lineage>
        <taxon>Eukaryota</taxon>
        <taxon>Fungi</taxon>
        <taxon>Dikarya</taxon>
        <taxon>Ascomycota</taxon>
        <taxon>Pezizomycotina</taxon>
        <taxon>Eurotiomycetes</taxon>
        <taxon>Eurotiomycetidae</taxon>
        <taxon>Onygenales</taxon>
        <taxon>Ajellomycetaceae</taxon>
        <taxon>Emergomyces</taxon>
    </lineage>
</organism>